<keyword evidence="2" id="KW-1185">Reference proteome</keyword>
<evidence type="ECO:0000313" key="1">
    <source>
        <dbReference type="EMBL" id="BBH21830.1"/>
    </source>
</evidence>
<dbReference type="AlphaFoldDB" id="A0A3G9ISL4"/>
<dbReference type="EMBL" id="AP019308">
    <property type="protein sequence ID" value="BBH21830.1"/>
    <property type="molecule type" value="Genomic_DNA"/>
</dbReference>
<sequence length="57" mass="6627">MEASGDNKKREYCENGIVQIDIKQLLLQIGISEEKWAKEILTVYSPFSMYDDEKSIK</sequence>
<name>A0A3G9ISL4_9BACL</name>
<accession>A0A3G9ISL4</accession>
<reference evidence="1 2" key="1">
    <citation type="submission" date="2018-11" db="EMBL/GenBank/DDBJ databases">
        <title>Complete genome sequence of Paenibacillus baekrokdamisoli strain KCTC 33723.</title>
        <authorList>
            <person name="Kang S.W."/>
            <person name="Lee K.C."/>
            <person name="Kim K.K."/>
            <person name="Kim J.S."/>
            <person name="Kim D.S."/>
            <person name="Ko S.H."/>
            <person name="Yang S.H."/>
            <person name="Lee J.S."/>
        </authorList>
    </citation>
    <scope>NUCLEOTIDE SEQUENCE [LARGE SCALE GENOMIC DNA]</scope>
    <source>
        <strain evidence="1 2">KCTC 33723</strain>
    </source>
</reference>
<proteinExistence type="predicted"/>
<organism evidence="1 2">
    <name type="scientific">Paenibacillus baekrokdamisoli</name>
    <dbReference type="NCBI Taxonomy" id="1712516"/>
    <lineage>
        <taxon>Bacteria</taxon>
        <taxon>Bacillati</taxon>
        <taxon>Bacillota</taxon>
        <taxon>Bacilli</taxon>
        <taxon>Bacillales</taxon>
        <taxon>Paenibacillaceae</taxon>
        <taxon>Paenibacillus</taxon>
    </lineage>
</organism>
<gene>
    <name evidence="1" type="ORF">Back11_31750</name>
</gene>
<dbReference type="Proteomes" id="UP000275368">
    <property type="component" value="Chromosome"/>
</dbReference>
<protein>
    <submittedName>
        <fullName evidence="1">Uncharacterized protein</fullName>
    </submittedName>
</protein>
<dbReference type="KEGG" id="pbk:Back11_31750"/>
<evidence type="ECO:0000313" key="2">
    <source>
        <dbReference type="Proteomes" id="UP000275368"/>
    </source>
</evidence>